<gene>
    <name evidence="4" type="ORF">AMPC_31420</name>
</gene>
<dbReference type="Proteomes" id="UP001162734">
    <property type="component" value="Chromosome"/>
</dbReference>
<feature type="domain" description="Response regulatory" evidence="3">
    <location>
        <begin position="20"/>
        <end position="132"/>
    </location>
</feature>
<dbReference type="PANTHER" id="PTHR44591">
    <property type="entry name" value="STRESS RESPONSE REGULATOR PROTEIN 1"/>
    <property type="match status" value="1"/>
</dbReference>
<keyword evidence="1 2" id="KW-0597">Phosphoprotein</keyword>
<dbReference type="RefSeq" id="WP_248342424.1">
    <property type="nucleotide sequence ID" value="NZ_AP025592.1"/>
</dbReference>
<evidence type="ECO:0000256" key="2">
    <source>
        <dbReference type="PROSITE-ProRule" id="PRU00169"/>
    </source>
</evidence>
<keyword evidence="5" id="KW-1185">Reference proteome</keyword>
<evidence type="ECO:0000313" key="4">
    <source>
        <dbReference type="EMBL" id="BDG10029.1"/>
    </source>
</evidence>
<reference evidence="5" key="1">
    <citation type="journal article" date="2022" name="Int. J. Syst. Evol. Microbiol.">
        <title>Anaeromyxobacter oryzae sp. nov., Anaeromyxobacter diazotrophicus sp. nov. and Anaeromyxobacter paludicola sp. nov., isolated from paddy soils.</title>
        <authorList>
            <person name="Itoh H."/>
            <person name="Xu Z."/>
            <person name="Mise K."/>
            <person name="Masuda Y."/>
            <person name="Ushijima N."/>
            <person name="Hayakawa C."/>
            <person name="Shiratori Y."/>
            <person name="Senoo K."/>
        </authorList>
    </citation>
    <scope>NUCLEOTIDE SEQUENCE [LARGE SCALE GENOMIC DNA]</scope>
    <source>
        <strain evidence="5">Red630</strain>
    </source>
</reference>
<dbReference type="EMBL" id="AP025592">
    <property type="protein sequence ID" value="BDG10029.1"/>
    <property type="molecule type" value="Genomic_DNA"/>
</dbReference>
<dbReference type="SUPFAM" id="SSF52172">
    <property type="entry name" value="CheY-like"/>
    <property type="match status" value="1"/>
</dbReference>
<dbReference type="CDD" id="cd17574">
    <property type="entry name" value="REC_OmpR"/>
    <property type="match status" value="1"/>
</dbReference>
<evidence type="ECO:0000256" key="1">
    <source>
        <dbReference type="ARBA" id="ARBA00022553"/>
    </source>
</evidence>
<feature type="modified residue" description="4-aspartylphosphate" evidence="2">
    <location>
        <position position="70"/>
    </location>
</feature>
<dbReference type="SMART" id="SM00448">
    <property type="entry name" value="REC"/>
    <property type="match status" value="1"/>
</dbReference>
<dbReference type="InterPro" id="IPR011006">
    <property type="entry name" value="CheY-like_superfamily"/>
</dbReference>
<evidence type="ECO:0000259" key="3">
    <source>
        <dbReference type="PROSITE" id="PS50110"/>
    </source>
</evidence>
<accession>A0ABM7XDS9</accession>
<dbReference type="PANTHER" id="PTHR44591:SF3">
    <property type="entry name" value="RESPONSE REGULATORY DOMAIN-CONTAINING PROTEIN"/>
    <property type="match status" value="1"/>
</dbReference>
<sequence length="136" mass="14556">MESGGEAVHAERRASGGCVSVLVVDDDAAGRELLAEWLRGRGYAVEEAEDGERALQLLAQGPCVDVIVLDLAMPGMDGWTFLARLRADPRLAPCRVLVLTAEPVRNAPAEADAFVCKPFVPERFAVVLSRVAANAR</sequence>
<dbReference type="InterPro" id="IPR001789">
    <property type="entry name" value="Sig_transdc_resp-reg_receiver"/>
</dbReference>
<dbReference type="Gene3D" id="3.40.50.2300">
    <property type="match status" value="1"/>
</dbReference>
<evidence type="ECO:0000313" key="5">
    <source>
        <dbReference type="Proteomes" id="UP001162734"/>
    </source>
</evidence>
<organism evidence="4 5">
    <name type="scientific">Anaeromyxobacter paludicola</name>
    <dbReference type="NCBI Taxonomy" id="2918171"/>
    <lineage>
        <taxon>Bacteria</taxon>
        <taxon>Pseudomonadati</taxon>
        <taxon>Myxococcota</taxon>
        <taxon>Myxococcia</taxon>
        <taxon>Myxococcales</taxon>
        <taxon>Cystobacterineae</taxon>
        <taxon>Anaeromyxobacteraceae</taxon>
        <taxon>Anaeromyxobacter</taxon>
    </lineage>
</organism>
<protein>
    <submittedName>
        <fullName evidence="4">Two-component system response regulator</fullName>
    </submittedName>
</protein>
<dbReference type="PROSITE" id="PS50110">
    <property type="entry name" value="RESPONSE_REGULATORY"/>
    <property type="match status" value="1"/>
</dbReference>
<dbReference type="InterPro" id="IPR050595">
    <property type="entry name" value="Bact_response_regulator"/>
</dbReference>
<name>A0ABM7XDS9_9BACT</name>
<proteinExistence type="predicted"/>
<dbReference type="Pfam" id="PF00072">
    <property type="entry name" value="Response_reg"/>
    <property type="match status" value="1"/>
</dbReference>